<dbReference type="InterPro" id="IPR005624">
    <property type="entry name" value="PduO/GlcC-like"/>
</dbReference>
<keyword evidence="2" id="KW-1185">Reference proteome</keyword>
<accession>A0AAW9RN25</accession>
<name>A0AAW9RN25_9GAMM</name>
<dbReference type="EMBL" id="JAZHOG010000017">
    <property type="protein sequence ID" value="MEJ8569690.1"/>
    <property type="molecule type" value="Genomic_DNA"/>
</dbReference>
<sequence length="210" mass="22560">MRRKMHLKQWPEIAISKAGCFRSTRFSGAPRPRTARRRLLPAAVALIALAGAAGTPGTTFPSDSSAAQPEQRADLPLALAERIARAFFTCARRNDKPRTLHILDAMGATVLAARMDGQFADNIEVARLKAETALYFRDNTRVWLQRAQHDPVVAQRLAQLGQFVSPTGLPIVIDGQLVGAIGVGGASGDCAHEALSRVLGPQPPLIPAEN</sequence>
<dbReference type="Proteomes" id="UP001359886">
    <property type="component" value="Unassembled WGS sequence"/>
</dbReference>
<dbReference type="SUPFAM" id="SSF143744">
    <property type="entry name" value="GlcG-like"/>
    <property type="match status" value="1"/>
</dbReference>
<organism evidence="1 2">
    <name type="scientific">Elongatibacter sediminis</name>
    <dbReference type="NCBI Taxonomy" id="3119006"/>
    <lineage>
        <taxon>Bacteria</taxon>
        <taxon>Pseudomonadati</taxon>
        <taxon>Pseudomonadota</taxon>
        <taxon>Gammaproteobacteria</taxon>
        <taxon>Chromatiales</taxon>
        <taxon>Wenzhouxiangellaceae</taxon>
        <taxon>Elongatibacter</taxon>
    </lineage>
</organism>
<dbReference type="PANTHER" id="PTHR34309">
    <property type="entry name" value="SLR1406 PROTEIN"/>
    <property type="match status" value="1"/>
</dbReference>
<proteinExistence type="predicted"/>
<dbReference type="PANTHER" id="PTHR34309:SF10">
    <property type="entry name" value="SLR1406 PROTEIN"/>
    <property type="match status" value="1"/>
</dbReference>
<gene>
    <name evidence="1" type="ORF">V3330_18825</name>
</gene>
<dbReference type="Gene3D" id="3.30.450.150">
    <property type="entry name" value="Haem-degrading domain"/>
    <property type="match status" value="1"/>
</dbReference>
<dbReference type="InterPro" id="IPR038084">
    <property type="entry name" value="PduO/GlcC-like_sf"/>
</dbReference>
<comment type="caution">
    <text evidence="1">The sequence shown here is derived from an EMBL/GenBank/DDBJ whole genome shotgun (WGS) entry which is preliminary data.</text>
</comment>
<dbReference type="Pfam" id="PF03928">
    <property type="entry name" value="HbpS-like"/>
    <property type="match status" value="1"/>
</dbReference>
<dbReference type="InterPro" id="IPR052517">
    <property type="entry name" value="GlcG_carb_metab_protein"/>
</dbReference>
<evidence type="ECO:0000313" key="2">
    <source>
        <dbReference type="Proteomes" id="UP001359886"/>
    </source>
</evidence>
<dbReference type="RefSeq" id="WP_354697017.1">
    <property type="nucleotide sequence ID" value="NZ_JAZHOG010000017.1"/>
</dbReference>
<protein>
    <submittedName>
        <fullName evidence="1">Heme-binding protein</fullName>
    </submittedName>
</protein>
<dbReference type="AlphaFoldDB" id="A0AAW9RN25"/>
<evidence type="ECO:0000313" key="1">
    <source>
        <dbReference type="EMBL" id="MEJ8569690.1"/>
    </source>
</evidence>
<reference evidence="1 2" key="1">
    <citation type="submission" date="2024-02" db="EMBL/GenBank/DDBJ databases">
        <title>A novel Wenzhouxiangellaceae bacterium, isolated from coastal sediments.</title>
        <authorList>
            <person name="Du Z.-J."/>
            <person name="Ye Y.-Q."/>
            <person name="Zhang X.-Y."/>
        </authorList>
    </citation>
    <scope>NUCLEOTIDE SEQUENCE [LARGE SCALE GENOMIC DNA]</scope>
    <source>
        <strain evidence="1 2">CH-27</strain>
    </source>
</reference>